<name>A0AAV1UN16_9STRA</name>
<comment type="caution">
    <text evidence="1">The sequence shown here is derived from an EMBL/GenBank/DDBJ whole genome shotgun (WGS) entry which is preliminary data.</text>
</comment>
<organism evidence="1 2">
    <name type="scientific">Peronospora matthiolae</name>
    <dbReference type="NCBI Taxonomy" id="2874970"/>
    <lineage>
        <taxon>Eukaryota</taxon>
        <taxon>Sar</taxon>
        <taxon>Stramenopiles</taxon>
        <taxon>Oomycota</taxon>
        <taxon>Peronosporomycetes</taxon>
        <taxon>Peronosporales</taxon>
        <taxon>Peronosporaceae</taxon>
        <taxon>Peronospora</taxon>
    </lineage>
</organism>
<evidence type="ECO:0000313" key="2">
    <source>
        <dbReference type="Proteomes" id="UP001162060"/>
    </source>
</evidence>
<proteinExistence type="predicted"/>
<sequence>MMITTGRTLAKTPLQKIIMSLSGTHHGNDSLEDLYRSHEIGQISKLPGGNLRIKVKSKEACLCLECTKVDIMGGVDTFKEFDVLGGKYFIDISNMDSNTDTLLILQRLFLLGCKPVCDSFWG</sequence>
<evidence type="ECO:0000313" key="1">
    <source>
        <dbReference type="EMBL" id="CAK7934678.1"/>
    </source>
</evidence>
<protein>
    <submittedName>
        <fullName evidence="1">Uncharacterized protein</fullName>
    </submittedName>
</protein>
<gene>
    <name evidence="1" type="ORF">PM001_LOCUS19828</name>
</gene>
<reference evidence="1" key="1">
    <citation type="submission" date="2024-01" db="EMBL/GenBank/DDBJ databases">
        <authorList>
            <person name="Webb A."/>
        </authorList>
    </citation>
    <scope>NUCLEOTIDE SEQUENCE</scope>
    <source>
        <strain evidence="1">Pm1</strain>
    </source>
</reference>
<dbReference type="AlphaFoldDB" id="A0AAV1UN16"/>
<dbReference type="EMBL" id="CAKLBY020000217">
    <property type="protein sequence ID" value="CAK7934678.1"/>
    <property type="molecule type" value="Genomic_DNA"/>
</dbReference>
<accession>A0AAV1UN16</accession>
<dbReference type="Proteomes" id="UP001162060">
    <property type="component" value="Unassembled WGS sequence"/>
</dbReference>